<protein>
    <submittedName>
        <fullName evidence="1">7847_t:CDS:1</fullName>
    </submittedName>
</protein>
<accession>A0ACA9RH29</accession>
<evidence type="ECO:0000313" key="1">
    <source>
        <dbReference type="EMBL" id="CAG8794118.1"/>
    </source>
</evidence>
<organism evidence="1 2">
    <name type="scientific">Racocetra persica</name>
    <dbReference type="NCBI Taxonomy" id="160502"/>
    <lineage>
        <taxon>Eukaryota</taxon>
        <taxon>Fungi</taxon>
        <taxon>Fungi incertae sedis</taxon>
        <taxon>Mucoromycota</taxon>
        <taxon>Glomeromycotina</taxon>
        <taxon>Glomeromycetes</taxon>
        <taxon>Diversisporales</taxon>
        <taxon>Gigasporaceae</taxon>
        <taxon>Racocetra</taxon>
    </lineage>
</organism>
<dbReference type="EMBL" id="CAJVQC010054385">
    <property type="protein sequence ID" value="CAG8794118.1"/>
    <property type="molecule type" value="Genomic_DNA"/>
</dbReference>
<keyword evidence="2" id="KW-1185">Reference proteome</keyword>
<dbReference type="Proteomes" id="UP000789920">
    <property type="component" value="Unassembled WGS sequence"/>
</dbReference>
<name>A0ACA9RH29_9GLOM</name>
<comment type="caution">
    <text evidence="1">The sequence shown here is derived from an EMBL/GenBank/DDBJ whole genome shotgun (WGS) entry which is preliminary data.</text>
</comment>
<feature type="non-terminal residue" evidence="1">
    <location>
        <position position="1"/>
    </location>
</feature>
<reference evidence="1" key="1">
    <citation type="submission" date="2021-06" db="EMBL/GenBank/DDBJ databases">
        <authorList>
            <person name="Kallberg Y."/>
            <person name="Tangrot J."/>
            <person name="Rosling A."/>
        </authorList>
    </citation>
    <scope>NUCLEOTIDE SEQUENCE</scope>
    <source>
        <strain evidence="1">MA461A</strain>
    </source>
</reference>
<proteinExistence type="predicted"/>
<gene>
    <name evidence="1" type="ORF">RPERSI_LOCUS19695</name>
</gene>
<feature type="non-terminal residue" evidence="1">
    <location>
        <position position="51"/>
    </location>
</feature>
<evidence type="ECO:0000313" key="2">
    <source>
        <dbReference type="Proteomes" id="UP000789920"/>
    </source>
</evidence>
<sequence length="51" mass="6039">KPQVLLLTIIEFIQLAAEKIFKYKQLRDNQLETVYNYIDQQKDTLVLIKTG</sequence>